<keyword evidence="2" id="KW-1133">Transmembrane helix</keyword>
<dbReference type="AlphaFoldDB" id="A0A7R8WZH3"/>
<keyword evidence="2" id="KW-0472">Membrane</keyword>
<evidence type="ECO:0000313" key="5">
    <source>
        <dbReference type="Proteomes" id="UP000677054"/>
    </source>
</evidence>
<gene>
    <name evidence="4" type="ORF">DSTB1V02_LOCUS872</name>
</gene>
<evidence type="ECO:0000256" key="3">
    <source>
        <dbReference type="SAM" id="SignalP"/>
    </source>
</evidence>
<keyword evidence="5" id="KW-1185">Reference proteome</keyword>
<dbReference type="EMBL" id="CAJPEV010000070">
    <property type="protein sequence ID" value="CAG0880038.1"/>
    <property type="molecule type" value="Genomic_DNA"/>
</dbReference>
<dbReference type="InterPro" id="IPR052808">
    <property type="entry name" value="GPCR_Mth-like"/>
</dbReference>
<dbReference type="PANTHER" id="PTHR46953">
    <property type="entry name" value="G-PROTEIN COUPLED RECEPTOR MTH-LIKE 1-RELATED"/>
    <property type="match status" value="1"/>
</dbReference>
<keyword evidence="2" id="KW-0812">Transmembrane</keyword>
<name>A0A7R8WZH3_9CRUS</name>
<dbReference type="Proteomes" id="UP000677054">
    <property type="component" value="Unassembled WGS sequence"/>
</dbReference>
<feature type="region of interest" description="Disordered" evidence="1">
    <location>
        <begin position="549"/>
        <end position="585"/>
    </location>
</feature>
<dbReference type="EMBL" id="LR899587">
    <property type="protein sequence ID" value="CAD7240867.1"/>
    <property type="molecule type" value="Genomic_DNA"/>
</dbReference>
<dbReference type="PANTHER" id="PTHR46953:SF1">
    <property type="entry name" value="G-PROTEIN COUPLED RECEPTOR MTH-LIKE 1-RELATED"/>
    <property type="match status" value="1"/>
</dbReference>
<sequence length="615" mass="68836">MMSIQHVTSFLCLLLVPLLGGWVRGESSKLDRGRKCCPDEGQYGVFHPDTGALQCLGLTESVSASTPFPECKSGVKLVTSDLVDSDPSTFPHCRGKFLVGDGENATVLDAFLLCPSGITEESEEERKIVVRKCCPPNEGYDMFWEKCIPLPFNWTLSAFSQKTRQFRILSQDEYRLRIDDLSSDPCKKHFLSPTTCNNCLLEHGPVFLDTGRLHVPALNFTFSSEQFCLETGFTAGRWVDLAQICHPTEKKLQDCAGKVCVQKCCPENEFLWRLAGQWTRCGPAGRLWDPRRLFRSDPPSRRDIRVISGLPVCPILPGLLFFLNPETSGDPNHKFSLTETGRLTTRTPIGFKIDLDVPHYCIDETRRNDGKTETVAWICTPRVKNILPVVFVLVPTSSALLLVVLLALFSPERRCLPGKIRLLYVGCLTIGSISDNFNLYAYDIGISNGLCFVFQALYFFGLLSSFFWLNVMSFDLWRNLSTLRTPLREGERKALVRYGLYAFGVSGCLTVVAYCVQLVPDRPPLAFEPDMFLKTAESCRRLRPASTLYPPSSTLHPPPSILHPPSSTLHPPPSTLHPPSSTLCPPSSTLHSLFSILHQQKRRAKLQSRRQAEGV</sequence>
<evidence type="ECO:0000256" key="2">
    <source>
        <dbReference type="SAM" id="Phobius"/>
    </source>
</evidence>
<evidence type="ECO:0000256" key="1">
    <source>
        <dbReference type="SAM" id="MobiDB-lite"/>
    </source>
</evidence>
<dbReference type="OrthoDB" id="6134459at2759"/>
<reference evidence="4" key="1">
    <citation type="submission" date="2020-11" db="EMBL/GenBank/DDBJ databases">
        <authorList>
            <person name="Tran Van P."/>
        </authorList>
    </citation>
    <scope>NUCLEOTIDE SEQUENCE</scope>
</reference>
<feature type="transmembrane region" description="Helical" evidence="2">
    <location>
        <begin position="498"/>
        <end position="519"/>
    </location>
</feature>
<organism evidence="4">
    <name type="scientific">Darwinula stevensoni</name>
    <dbReference type="NCBI Taxonomy" id="69355"/>
    <lineage>
        <taxon>Eukaryota</taxon>
        <taxon>Metazoa</taxon>
        <taxon>Ecdysozoa</taxon>
        <taxon>Arthropoda</taxon>
        <taxon>Crustacea</taxon>
        <taxon>Oligostraca</taxon>
        <taxon>Ostracoda</taxon>
        <taxon>Podocopa</taxon>
        <taxon>Podocopida</taxon>
        <taxon>Darwinulocopina</taxon>
        <taxon>Darwinuloidea</taxon>
        <taxon>Darwinulidae</taxon>
        <taxon>Darwinula</taxon>
    </lineage>
</organism>
<dbReference type="Gene3D" id="1.20.1070.10">
    <property type="entry name" value="Rhodopsin 7-helix transmembrane proteins"/>
    <property type="match status" value="1"/>
</dbReference>
<feature type="transmembrane region" description="Helical" evidence="2">
    <location>
        <begin position="422"/>
        <end position="440"/>
    </location>
</feature>
<feature type="transmembrane region" description="Helical" evidence="2">
    <location>
        <begin position="386"/>
        <end position="410"/>
    </location>
</feature>
<accession>A0A7R8WZH3</accession>
<feature type="transmembrane region" description="Helical" evidence="2">
    <location>
        <begin position="452"/>
        <end position="477"/>
    </location>
</feature>
<proteinExistence type="predicted"/>
<protein>
    <submittedName>
        <fullName evidence="4">Uncharacterized protein</fullName>
    </submittedName>
</protein>
<evidence type="ECO:0000313" key="4">
    <source>
        <dbReference type="EMBL" id="CAD7240867.1"/>
    </source>
</evidence>
<keyword evidence="3" id="KW-0732">Signal</keyword>
<feature type="signal peptide" evidence="3">
    <location>
        <begin position="1"/>
        <end position="25"/>
    </location>
</feature>
<feature type="chain" id="PRO_5036208939" evidence="3">
    <location>
        <begin position="26"/>
        <end position="615"/>
    </location>
</feature>